<feature type="region of interest" description="Disordered" evidence="1">
    <location>
        <begin position="1"/>
        <end position="49"/>
    </location>
</feature>
<name>A0A4P7MX39_PYROR</name>
<accession>A0A4P7MX39</accession>
<dbReference type="EMBL" id="CP034204">
    <property type="protein sequence ID" value="QBZ54599.1"/>
    <property type="molecule type" value="Genomic_DNA"/>
</dbReference>
<organism evidence="2 3">
    <name type="scientific">Pyricularia oryzae</name>
    <name type="common">Rice blast fungus</name>
    <name type="synonym">Magnaporthe oryzae</name>
    <dbReference type="NCBI Taxonomy" id="318829"/>
    <lineage>
        <taxon>Eukaryota</taxon>
        <taxon>Fungi</taxon>
        <taxon>Dikarya</taxon>
        <taxon>Ascomycota</taxon>
        <taxon>Pezizomycotina</taxon>
        <taxon>Sordariomycetes</taxon>
        <taxon>Sordariomycetidae</taxon>
        <taxon>Magnaporthales</taxon>
        <taxon>Pyriculariaceae</taxon>
        <taxon>Pyricularia</taxon>
    </lineage>
</organism>
<reference evidence="2 3" key="1">
    <citation type="journal article" date="2019" name="Mol. Biol. Evol.">
        <title>Blast fungal genomes show frequent chromosomal changes, gene gains and losses, and effector gene turnover.</title>
        <authorList>
            <person name="Gomez Luciano L.B."/>
            <person name="Jason Tsai I."/>
            <person name="Chuma I."/>
            <person name="Tosa Y."/>
            <person name="Chen Y.H."/>
            <person name="Li J.Y."/>
            <person name="Li M.Y."/>
            <person name="Jade Lu M.Y."/>
            <person name="Nakayashiki H."/>
            <person name="Li W.H."/>
        </authorList>
    </citation>
    <scope>NUCLEOTIDE SEQUENCE [LARGE SCALE GENOMIC DNA]</scope>
    <source>
        <strain evidence="2">MZ5-1-6</strain>
    </source>
</reference>
<gene>
    <name evidence="2" type="ORF">PoMZ_10303</name>
</gene>
<evidence type="ECO:0000313" key="3">
    <source>
        <dbReference type="Proteomes" id="UP000294847"/>
    </source>
</evidence>
<dbReference type="Proteomes" id="UP000294847">
    <property type="component" value="Chromosome 1"/>
</dbReference>
<proteinExistence type="predicted"/>
<dbReference type="AlphaFoldDB" id="A0A4P7MX39"/>
<evidence type="ECO:0000256" key="1">
    <source>
        <dbReference type="SAM" id="MobiDB-lite"/>
    </source>
</evidence>
<protein>
    <submittedName>
        <fullName evidence="2">Uncharacterized protein</fullName>
    </submittedName>
</protein>
<sequence length="138" mass="14879">MGSEAIGPEGKKLPPLGINASKRPDGAVGAIRADQQPRKQLPAAREADDGPLGKVHVLCILAERNILDPRIVKHVNTAQLLEAPQQARREVEVLHHVGDGVAARRLCRPCPIEFYAGPRDAVPDLHLLVCLHALPIQA</sequence>
<evidence type="ECO:0000313" key="2">
    <source>
        <dbReference type="EMBL" id="QBZ54599.1"/>
    </source>
</evidence>